<evidence type="ECO:0000313" key="3">
    <source>
        <dbReference type="RefSeq" id="XP_026285045.1"/>
    </source>
</evidence>
<protein>
    <submittedName>
        <fullName evidence="3">Uncharacterized protein LOC113211025</fullName>
    </submittedName>
</protein>
<dbReference type="SUPFAM" id="SSF52047">
    <property type="entry name" value="RNI-like"/>
    <property type="match status" value="1"/>
</dbReference>
<dbReference type="Gene3D" id="1.20.1280.50">
    <property type="match status" value="1"/>
</dbReference>
<dbReference type="GeneID" id="113211025"/>
<dbReference type="InterPro" id="IPR001810">
    <property type="entry name" value="F-box_dom"/>
</dbReference>
<dbReference type="Proteomes" id="UP000504606">
    <property type="component" value="Unplaced"/>
</dbReference>
<dbReference type="AlphaFoldDB" id="A0A6J1T0B8"/>
<organism evidence="2 3">
    <name type="scientific">Frankliniella occidentalis</name>
    <name type="common">Western flower thrips</name>
    <name type="synonym">Euthrips occidentalis</name>
    <dbReference type="NCBI Taxonomy" id="133901"/>
    <lineage>
        <taxon>Eukaryota</taxon>
        <taxon>Metazoa</taxon>
        <taxon>Ecdysozoa</taxon>
        <taxon>Arthropoda</taxon>
        <taxon>Hexapoda</taxon>
        <taxon>Insecta</taxon>
        <taxon>Pterygota</taxon>
        <taxon>Neoptera</taxon>
        <taxon>Paraneoptera</taxon>
        <taxon>Thysanoptera</taxon>
        <taxon>Terebrantia</taxon>
        <taxon>Thripoidea</taxon>
        <taxon>Thripidae</taxon>
        <taxon>Frankliniella</taxon>
    </lineage>
</organism>
<dbReference type="OrthoDB" id="9856535at2759"/>
<dbReference type="Gene3D" id="3.80.10.10">
    <property type="entry name" value="Ribonuclease Inhibitor"/>
    <property type="match status" value="1"/>
</dbReference>
<dbReference type="SMART" id="SM00256">
    <property type="entry name" value="FBOX"/>
    <property type="match status" value="1"/>
</dbReference>
<dbReference type="InterPro" id="IPR032675">
    <property type="entry name" value="LRR_dom_sf"/>
</dbReference>
<evidence type="ECO:0000313" key="2">
    <source>
        <dbReference type="Proteomes" id="UP000504606"/>
    </source>
</evidence>
<dbReference type="KEGG" id="foc:113211025"/>
<dbReference type="PROSITE" id="PS50181">
    <property type="entry name" value="FBOX"/>
    <property type="match status" value="1"/>
</dbReference>
<accession>A0A6J1T0B8</accession>
<feature type="domain" description="F-box" evidence="1">
    <location>
        <begin position="7"/>
        <end position="53"/>
    </location>
</feature>
<dbReference type="SUPFAM" id="SSF81383">
    <property type="entry name" value="F-box domain"/>
    <property type="match status" value="1"/>
</dbReference>
<reference evidence="3" key="1">
    <citation type="submission" date="2025-08" db="UniProtKB">
        <authorList>
            <consortium name="RefSeq"/>
        </authorList>
    </citation>
    <scope>IDENTIFICATION</scope>
    <source>
        <tissue evidence="3">Whole organism</tissue>
    </source>
</reference>
<dbReference type="RefSeq" id="XP_026285045.1">
    <property type="nucleotide sequence ID" value="XM_026429260.2"/>
</dbReference>
<evidence type="ECO:0000259" key="1">
    <source>
        <dbReference type="PROSITE" id="PS50181"/>
    </source>
</evidence>
<dbReference type="InterPro" id="IPR036047">
    <property type="entry name" value="F-box-like_dom_sf"/>
</dbReference>
<name>A0A6J1T0B8_FRAOC</name>
<dbReference type="Pfam" id="PF12937">
    <property type="entry name" value="F-box-like"/>
    <property type="match status" value="1"/>
</dbReference>
<gene>
    <name evidence="3" type="primary">LOC113211025</name>
</gene>
<proteinExistence type="predicted"/>
<sequence length="490" mass="54002">MSSDIVVVELPVLPADVLVAVMQFLPVKDVLACRLVCKELADLALCGDVWRHRQLAGDHSRASAVLRLAPRLDEVFVHRRTLLAMTTTKCAVSKLTLLADLSWFYCSARHDARFPLYAEAVRNQEALGRLRQLTLRSDMRLMNQKKIKADVLVSALATCSGLKKLTIDTVELQTDKPVTAGPIRPSLEFFRCRATDDNSVSFVNTMLAGHGATLEEVDIISSGPLWFKKPVDWADASPAHLLAAMPNLRTLRCDMTMPGLEAVAACTTLRALWLGACESEWGDGVAAIEGASELLRRADQLREVGLDRRCEAFSLSPDVGRTLLEALASSGKSQVERLSLVAFLDVRPLLSALPSLPALRTLAVVNTDFLEELMEFPPEGIPCIHSWIHSDEVKAALLSNPSLHILLQGRYDCDQEDCESCQRYCHQEIKLLRHVGTGVQICLFSHEIGKCPSSKRHSEWLSWVIEITHDSLCDPEDNDVAIIQGGIGGL</sequence>
<keyword evidence="2" id="KW-1185">Reference proteome</keyword>
<dbReference type="CDD" id="cd09917">
    <property type="entry name" value="F-box_SF"/>
    <property type="match status" value="1"/>
</dbReference>